<keyword evidence="4" id="KW-1185">Reference proteome</keyword>
<name>A0A180FXZ6_PUCT1</name>
<organism evidence="2">
    <name type="scientific">Puccinia triticina (isolate 1-1 / race 1 (BBBD))</name>
    <name type="common">Brown leaf rust fungus</name>
    <dbReference type="NCBI Taxonomy" id="630390"/>
    <lineage>
        <taxon>Eukaryota</taxon>
        <taxon>Fungi</taxon>
        <taxon>Dikarya</taxon>
        <taxon>Basidiomycota</taxon>
        <taxon>Pucciniomycotina</taxon>
        <taxon>Pucciniomycetes</taxon>
        <taxon>Pucciniales</taxon>
        <taxon>Pucciniaceae</taxon>
        <taxon>Puccinia</taxon>
    </lineage>
</organism>
<evidence type="ECO:0000313" key="4">
    <source>
        <dbReference type="Proteomes" id="UP000005240"/>
    </source>
</evidence>
<gene>
    <name evidence="2" type="ORF">PTTG_30648</name>
</gene>
<reference evidence="3" key="4">
    <citation type="submission" date="2025-05" db="UniProtKB">
        <authorList>
            <consortium name="EnsemblFungi"/>
        </authorList>
    </citation>
    <scope>IDENTIFICATION</scope>
    <source>
        <strain evidence="3">isolate 1-1 / race 1 (BBBD)</strain>
    </source>
</reference>
<dbReference type="AlphaFoldDB" id="A0A180FXZ6"/>
<feature type="region of interest" description="Disordered" evidence="1">
    <location>
        <begin position="107"/>
        <end position="139"/>
    </location>
</feature>
<accession>A0A180FXZ6</accession>
<evidence type="ECO:0000256" key="1">
    <source>
        <dbReference type="SAM" id="MobiDB-lite"/>
    </source>
</evidence>
<dbReference type="OrthoDB" id="19711at2759"/>
<dbReference type="Proteomes" id="UP000005240">
    <property type="component" value="Unassembled WGS sequence"/>
</dbReference>
<sequence length="209" mass="24364">MDHRHHHHHQPPIPRRLSQLIGLAQPTPHWIPTSEAAPQLNWLKLFRDRYIIDCRWRHGSQLLKKIKGHKDLVSCLQMHDQQIITGSVSTHHIPSLGYPLRPAHPHLRRPSPRACLPQTSRASPPNHHRIQQQDHQDLEPAHRSVYEHPPRALRGRPPPRLLLPPQPARLRLAWDFVDLSKFNHAMGWYLNPPPSRPKCSPPQVEWCID</sequence>
<dbReference type="STRING" id="630390.A0A180FXZ6"/>
<reference evidence="2" key="2">
    <citation type="submission" date="2016-05" db="EMBL/GenBank/DDBJ databases">
        <title>Comparative analysis highlights variable genome content of wheat rusts and divergence of the mating loci.</title>
        <authorList>
            <person name="Cuomo C.A."/>
            <person name="Bakkeren G."/>
            <person name="Szabo L."/>
            <person name="Khalil H."/>
            <person name="Joly D."/>
            <person name="Goldberg J."/>
            <person name="Young S."/>
            <person name="Zeng Q."/>
            <person name="Fellers J."/>
        </authorList>
    </citation>
    <scope>NUCLEOTIDE SEQUENCE [LARGE SCALE GENOMIC DNA]</scope>
    <source>
        <strain evidence="2">1-1 BBBD Race 1</strain>
    </source>
</reference>
<proteinExistence type="predicted"/>
<evidence type="ECO:0000313" key="2">
    <source>
        <dbReference type="EMBL" id="OAV85271.1"/>
    </source>
</evidence>
<dbReference type="VEuPathDB" id="FungiDB:PTTG_30648"/>
<protein>
    <submittedName>
        <fullName evidence="2 3">Uncharacterized protein</fullName>
    </submittedName>
</protein>
<dbReference type="EnsemblFungi" id="PTTG_30648-t43_1">
    <property type="protein sequence ID" value="PTTG_30648-t43_1-p1"/>
    <property type="gene ID" value="PTTG_30648"/>
</dbReference>
<reference evidence="3 4" key="3">
    <citation type="journal article" date="2017" name="G3 (Bethesda)">
        <title>Comparative analysis highlights variable genome content of wheat rusts and divergence of the mating loci.</title>
        <authorList>
            <person name="Cuomo C.A."/>
            <person name="Bakkeren G."/>
            <person name="Khalil H.B."/>
            <person name="Panwar V."/>
            <person name="Joly D."/>
            <person name="Linning R."/>
            <person name="Sakthikumar S."/>
            <person name="Song X."/>
            <person name="Adiconis X."/>
            <person name="Fan L."/>
            <person name="Goldberg J.M."/>
            <person name="Levin J.Z."/>
            <person name="Young S."/>
            <person name="Zeng Q."/>
            <person name="Anikster Y."/>
            <person name="Bruce M."/>
            <person name="Wang M."/>
            <person name="Yin C."/>
            <person name="McCallum B."/>
            <person name="Szabo L.J."/>
            <person name="Hulbert S."/>
            <person name="Chen X."/>
            <person name="Fellers J.P."/>
        </authorList>
    </citation>
    <scope>NUCLEOTIDE SEQUENCE</scope>
    <source>
        <strain evidence="3">isolate 1-1 / race 1 (BBBD)</strain>
        <strain evidence="4">Isolate 1-1 / race 1 (BBBD)</strain>
    </source>
</reference>
<reference evidence="2" key="1">
    <citation type="submission" date="2009-11" db="EMBL/GenBank/DDBJ databases">
        <authorList>
            <consortium name="The Broad Institute Genome Sequencing Platform"/>
            <person name="Ward D."/>
            <person name="Feldgarden M."/>
            <person name="Earl A."/>
            <person name="Young S.K."/>
            <person name="Zeng Q."/>
            <person name="Koehrsen M."/>
            <person name="Alvarado L."/>
            <person name="Berlin A."/>
            <person name="Bochicchio J."/>
            <person name="Borenstein D."/>
            <person name="Chapman S.B."/>
            <person name="Chen Z."/>
            <person name="Engels R."/>
            <person name="Freedman E."/>
            <person name="Gellesch M."/>
            <person name="Goldberg J."/>
            <person name="Griggs A."/>
            <person name="Gujja S."/>
            <person name="Heilman E."/>
            <person name="Heiman D."/>
            <person name="Hepburn T."/>
            <person name="Howarth C."/>
            <person name="Jen D."/>
            <person name="Larson L."/>
            <person name="Lewis B."/>
            <person name="Mehta T."/>
            <person name="Park D."/>
            <person name="Pearson M."/>
            <person name="Roberts A."/>
            <person name="Saif S."/>
            <person name="Shea T."/>
            <person name="Shenoy N."/>
            <person name="Sisk P."/>
            <person name="Stolte C."/>
            <person name="Sykes S."/>
            <person name="Thomson T."/>
            <person name="Walk T."/>
            <person name="White J."/>
            <person name="Yandava C."/>
            <person name="Izard J."/>
            <person name="Baranova O.V."/>
            <person name="Blanton J.M."/>
            <person name="Tanner A.C."/>
            <person name="Dewhirst F.E."/>
            <person name="Haas B."/>
            <person name="Nusbaum C."/>
            <person name="Birren B."/>
        </authorList>
    </citation>
    <scope>NUCLEOTIDE SEQUENCE [LARGE SCALE GENOMIC DNA]</scope>
    <source>
        <strain evidence="2">1-1 BBBD Race 1</strain>
    </source>
</reference>
<dbReference type="EMBL" id="ADAS02005483">
    <property type="protein sequence ID" value="OAV85271.1"/>
    <property type="molecule type" value="Genomic_DNA"/>
</dbReference>
<evidence type="ECO:0000313" key="3">
    <source>
        <dbReference type="EnsemblFungi" id="PTTG_30648-t43_1-p1"/>
    </source>
</evidence>